<keyword evidence="7" id="KW-1185">Reference proteome</keyword>
<dbReference type="Proteomes" id="UP000504638">
    <property type="component" value="Unplaced"/>
</dbReference>
<protein>
    <submittedName>
        <fullName evidence="6 8">MFS general substrate transporter</fullName>
    </submittedName>
</protein>
<dbReference type="AlphaFoldDB" id="A0A6G1FSP6"/>
<evidence type="ECO:0000256" key="5">
    <source>
        <dbReference type="SAM" id="Phobius"/>
    </source>
</evidence>
<dbReference type="GO" id="GO:0005886">
    <property type="term" value="C:plasma membrane"/>
    <property type="evidence" value="ECO:0007669"/>
    <property type="project" value="TreeGrafter"/>
</dbReference>
<keyword evidence="2 5" id="KW-0812">Transmembrane</keyword>
<evidence type="ECO:0000256" key="3">
    <source>
        <dbReference type="ARBA" id="ARBA00022989"/>
    </source>
</evidence>
<keyword evidence="4 5" id="KW-0472">Membrane</keyword>
<dbReference type="RefSeq" id="XP_033530333.1">
    <property type="nucleotide sequence ID" value="XM_033680306.1"/>
</dbReference>
<dbReference type="GeneID" id="54420876"/>
<feature type="transmembrane region" description="Helical" evidence="5">
    <location>
        <begin position="520"/>
        <end position="545"/>
    </location>
</feature>
<feature type="transmembrane region" description="Helical" evidence="5">
    <location>
        <begin position="259"/>
        <end position="279"/>
    </location>
</feature>
<reference evidence="6 8" key="1">
    <citation type="submission" date="2020-01" db="EMBL/GenBank/DDBJ databases">
        <authorList>
            <consortium name="DOE Joint Genome Institute"/>
            <person name="Haridas S."/>
            <person name="Albert R."/>
            <person name="Binder M."/>
            <person name="Bloem J."/>
            <person name="Labutti K."/>
            <person name="Salamov A."/>
            <person name="Andreopoulos B."/>
            <person name="Baker S.E."/>
            <person name="Barry K."/>
            <person name="Bills G."/>
            <person name="Bluhm B.H."/>
            <person name="Cannon C."/>
            <person name="Castanera R."/>
            <person name="Culley D.E."/>
            <person name="Daum C."/>
            <person name="Ezra D."/>
            <person name="Gonzalez J.B."/>
            <person name="Henrissat B."/>
            <person name="Kuo A."/>
            <person name="Liang C."/>
            <person name="Lipzen A."/>
            <person name="Lutzoni F."/>
            <person name="Magnuson J."/>
            <person name="Mondo S."/>
            <person name="Nolan M."/>
            <person name="Ohm R."/>
            <person name="Pangilinan J."/>
            <person name="Park H.-J."/>
            <person name="Ramirez L."/>
            <person name="Alfaro M."/>
            <person name="Sun H."/>
            <person name="Tritt A."/>
            <person name="Yoshinaga Y."/>
            <person name="Zwiers L.-H."/>
            <person name="Turgeon B.G."/>
            <person name="Goodwin S.B."/>
            <person name="Spatafora J.W."/>
            <person name="Crous P.W."/>
            <person name="Grigoriev I.V."/>
        </authorList>
    </citation>
    <scope>NUCLEOTIDE SEQUENCE</scope>
    <source>
        <strain evidence="6 8">CBS 781.70</strain>
    </source>
</reference>
<feature type="transmembrane region" description="Helical" evidence="5">
    <location>
        <begin position="346"/>
        <end position="365"/>
    </location>
</feature>
<evidence type="ECO:0000256" key="1">
    <source>
        <dbReference type="ARBA" id="ARBA00004141"/>
    </source>
</evidence>
<evidence type="ECO:0000313" key="6">
    <source>
        <dbReference type="EMBL" id="KAF1808702.1"/>
    </source>
</evidence>
<feature type="transmembrane region" description="Helical" evidence="5">
    <location>
        <begin position="489"/>
        <end position="508"/>
    </location>
</feature>
<evidence type="ECO:0000313" key="7">
    <source>
        <dbReference type="Proteomes" id="UP000504638"/>
    </source>
</evidence>
<sequence length="564" mass="60785">MHIRDQFYSATELKGSKGVIEKVERVDSNESDEQVLGTTNLYQDGKLQCVPMPTPDPKDPLNLPRWRRWMAIISLCFFGALALSAETIVGALIPVFVLEYAGQDPKILGSLAGFPPDPSGIVPSSAVDQLAGLGGPPIWKVSLLSSLPILTNGISSYFLVPASIAIGRRPVLLLCGVMAWAGGVWAGLSHSLDSHLAARCFQGLGAGAVEALIPLVVQDLVFIHHRNRAMAGIWAAQGVIIICLGIGSPIIVVTTGWRLLYFLTAGLTAGAWLMVAAFVPESRFPRSPAELSGKSLYPLAPGEPRPALDYSQFGPRTLGTDFGIMNFGYQFKEAGQSMLDTVRTMVFPNMIWAILVNSAIISIYNAAAQTGSTVLLAAGWEFRKIGLAVIPIMVATPFVFLISGFFADKVSNWHAKRNGGRREPEAHLLSLVLPLLSGATGCIAFGYAGEHIYTSHWSVLLIGTFLLAFSFLSVNTIAAVFVVESYPQWAGPVLVNVSSFRCIVGFAMSFRATTWIQARGYLGCFAIYAGILGFLTLVMPLVYIYGKRIRAWTAGNVPTRGVKT</sequence>
<dbReference type="PANTHER" id="PTHR23502:SF164">
    <property type="entry name" value="MAJOR FACILITATOR SUPERFAMILY (MFS) PROFILE DOMAIN-CONTAINING PROTEIN"/>
    <property type="match status" value="1"/>
</dbReference>
<feature type="transmembrane region" description="Helical" evidence="5">
    <location>
        <begin position="171"/>
        <end position="190"/>
    </location>
</feature>
<evidence type="ECO:0000313" key="8">
    <source>
        <dbReference type="RefSeq" id="XP_033530333.1"/>
    </source>
</evidence>
<feature type="transmembrane region" description="Helical" evidence="5">
    <location>
        <begin position="69"/>
        <end position="97"/>
    </location>
</feature>
<feature type="transmembrane region" description="Helical" evidence="5">
    <location>
        <begin position="428"/>
        <end position="448"/>
    </location>
</feature>
<dbReference type="Pfam" id="PF07690">
    <property type="entry name" value="MFS_1"/>
    <property type="match status" value="1"/>
</dbReference>
<feature type="transmembrane region" description="Helical" evidence="5">
    <location>
        <begin position="460"/>
        <end position="482"/>
    </location>
</feature>
<feature type="transmembrane region" description="Helical" evidence="5">
    <location>
        <begin position="196"/>
        <end position="217"/>
    </location>
</feature>
<reference evidence="8" key="2">
    <citation type="submission" date="2020-04" db="EMBL/GenBank/DDBJ databases">
        <authorList>
            <consortium name="NCBI Genome Project"/>
        </authorList>
    </citation>
    <scope>NUCLEOTIDE SEQUENCE</scope>
    <source>
        <strain evidence="8">CBS 781.70</strain>
    </source>
</reference>
<keyword evidence="3 5" id="KW-1133">Transmembrane helix</keyword>
<dbReference type="InterPro" id="IPR036259">
    <property type="entry name" value="MFS_trans_sf"/>
</dbReference>
<gene>
    <name evidence="6 8" type="ORF">P152DRAFT_462270</name>
</gene>
<accession>A0A6G1FSP6</accession>
<reference evidence="8" key="3">
    <citation type="submission" date="2025-04" db="UniProtKB">
        <authorList>
            <consortium name="RefSeq"/>
        </authorList>
    </citation>
    <scope>IDENTIFICATION</scope>
    <source>
        <strain evidence="8">CBS 781.70</strain>
    </source>
</reference>
<dbReference type="PANTHER" id="PTHR23502">
    <property type="entry name" value="MAJOR FACILITATOR SUPERFAMILY"/>
    <property type="match status" value="1"/>
</dbReference>
<evidence type="ECO:0000256" key="4">
    <source>
        <dbReference type="ARBA" id="ARBA00023136"/>
    </source>
</evidence>
<name>A0A6G1FSP6_9PEZI</name>
<dbReference type="SUPFAM" id="SSF103473">
    <property type="entry name" value="MFS general substrate transporter"/>
    <property type="match status" value="1"/>
</dbReference>
<dbReference type="EMBL" id="ML975180">
    <property type="protein sequence ID" value="KAF1808702.1"/>
    <property type="molecule type" value="Genomic_DNA"/>
</dbReference>
<proteinExistence type="predicted"/>
<dbReference type="Gene3D" id="1.20.1250.20">
    <property type="entry name" value="MFS general substrate transporter like domains"/>
    <property type="match status" value="1"/>
</dbReference>
<organism evidence="6">
    <name type="scientific">Eremomyces bilateralis CBS 781.70</name>
    <dbReference type="NCBI Taxonomy" id="1392243"/>
    <lineage>
        <taxon>Eukaryota</taxon>
        <taxon>Fungi</taxon>
        <taxon>Dikarya</taxon>
        <taxon>Ascomycota</taxon>
        <taxon>Pezizomycotina</taxon>
        <taxon>Dothideomycetes</taxon>
        <taxon>Dothideomycetes incertae sedis</taxon>
        <taxon>Eremomycetales</taxon>
        <taxon>Eremomycetaceae</taxon>
        <taxon>Eremomyces</taxon>
    </lineage>
</organism>
<comment type="subcellular location">
    <subcellularLocation>
        <location evidence="1">Membrane</location>
        <topology evidence="1">Multi-pass membrane protein</topology>
    </subcellularLocation>
</comment>
<feature type="transmembrane region" description="Helical" evidence="5">
    <location>
        <begin position="385"/>
        <end position="407"/>
    </location>
</feature>
<feature type="transmembrane region" description="Helical" evidence="5">
    <location>
        <begin position="138"/>
        <end position="159"/>
    </location>
</feature>
<dbReference type="OrthoDB" id="268400at2759"/>
<feature type="transmembrane region" description="Helical" evidence="5">
    <location>
        <begin position="229"/>
        <end position="253"/>
    </location>
</feature>
<dbReference type="GO" id="GO:0022857">
    <property type="term" value="F:transmembrane transporter activity"/>
    <property type="evidence" value="ECO:0007669"/>
    <property type="project" value="InterPro"/>
</dbReference>
<dbReference type="InterPro" id="IPR011701">
    <property type="entry name" value="MFS"/>
</dbReference>
<evidence type="ECO:0000256" key="2">
    <source>
        <dbReference type="ARBA" id="ARBA00022692"/>
    </source>
</evidence>